<dbReference type="GO" id="GO:0009103">
    <property type="term" value="P:lipopolysaccharide biosynthetic process"/>
    <property type="evidence" value="ECO:0007669"/>
    <property type="project" value="TreeGrafter"/>
</dbReference>
<reference evidence="9 10" key="1">
    <citation type="submission" date="2020-08" db="EMBL/GenBank/DDBJ databases">
        <title>Genomic Encyclopedia of Type Strains, Phase IV (KMG-IV): sequencing the most valuable type-strain genomes for metagenomic binning, comparative biology and taxonomic classification.</title>
        <authorList>
            <person name="Goeker M."/>
        </authorList>
    </citation>
    <scope>NUCLEOTIDE SEQUENCE [LARGE SCALE GENOMIC DNA]</scope>
    <source>
        <strain evidence="9 10">DSM 29007</strain>
    </source>
</reference>
<dbReference type="EC" id="2.4.1.-" evidence="9"/>
<evidence type="ECO:0000256" key="5">
    <source>
        <dbReference type="ARBA" id="ARBA00022989"/>
    </source>
</evidence>
<sequence length="339" mass="35271">MSEALWIASTAVGAWLLTRWVRQWALSRALMDIPNGRSSHVVPTPRGGGLAIVAVVLVTATLLGVFGILERRAAIALVGGGLMVAGVGFRDDLSHLRARVRVTVHFAAAAWAVAWLGGLPALDWGGGVARMGTAGAVLAVIGVVWCINLYNFMDGIDGIAGTEALVAGTIGGLLLWSAGAGGLALCAAAVAASSAGFLAWNWQPARIFMGDVGSGFLGFVFAVVALASERSGAVPLLVWILLAGVFVFDASVTLLRRILRGARPYEAHRSHAYQRLVQAGWTHSRVCITLLVLNALLAGLAVLGANQRGYLLEALGAGFVLLTMAYVAAERVRPMDAAG</sequence>
<accession>A0A841GTR9</accession>
<evidence type="ECO:0000256" key="4">
    <source>
        <dbReference type="ARBA" id="ARBA00022692"/>
    </source>
</evidence>
<dbReference type="PANTHER" id="PTHR22926">
    <property type="entry name" value="PHOSPHO-N-ACETYLMURAMOYL-PENTAPEPTIDE-TRANSFERASE"/>
    <property type="match status" value="1"/>
</dbReference>
<dbReference type="GO" id="GO:0005886">
    <property type="term" value="C:plasma membrane"/>
    <property type="evidence" value="ECO:0007669"/>
    <property type="project" value="UniProtKB-SubCell"/>
</dbReference>
<dbReference type="GO" id="GO:0071555">
    <property type="term" value="P:cell wall organization"/>
    <property type="evidence" value="ECO:0007669"/>
    <property type="project" value="TreeGrafter"/>
</dbReference>
<dbReference type="GO" id="GO:0016780">
    <property type="term" value="F:phosphotransferase activity, for other substituted phosphate groups"/>
    <property type="evidence" value="ECO:0007669"/>
    <property type="project" value="InterPro"/>
</dbReference>
<evidence type="ECO:0000313" key="10">
    <source>
        <dbReference type="Proteomes" id="UP000582837"/>
    </source>
</evidence>
<keyword evidence="7" id="KW-0460">Magnesium</keyword>
<feature type="transmembrane region" description="Helical" evidence="8">
    <location>
        <begin position="134"/>
        <end position="153"/>
    </location>
</feature>
<keyword evidence="3 9" id="KW-0808">Transferase</keyword>
<gene>
    <name evidence="9" type="ORF">HNQ61_000179</name>
</gene>
<evidence type="ECO:0000256" key="3">
    <source>
        <dbReference type="ARBA" id="ARBA00022679"/>
    </source>
</evidence>
<protein>
    <submittedName>
        <fullName evidence="9">Fuc2NAc and GlcNAc transferase</fullName>
        <ecNumber evidence="9">2.4.1.-</ecNumber>
    </submittedName>
</protein>
<name>A0A841GTR9_9BACT</name>
<dbReference type="EMBL" id="JACHIA010000001">
    <property type="protein sequence ID" value="MBB6068568.1"/>
    <property type="molecule type" value="Genomic_DNA"/>
</dbReference>
<comment type="cofactor">
    <cofactor evidence="7">
        <name>Mg(2+)</name>
        <dbReference type="ChEBI" id="CHEBI:18420"/>
    </cofactor>
</comment>
<feature type="binding site" evidence="7">
    <location>
        <position position="151"/>
    </location>
    <ligand>
        <name>Mg(2+)</name>
        <dbReference type="ChEBI" id="CHEBI:18420"/>
    </ligand>
</feature>
<dbReference type="GO" id="GO:0044038">
    <property type="term" value="P:cell wall macromolecule biosynthetic process"/>
    <property type="evidence" value="ECO:0007669"/>
    <property type="project" value="TreeGrafter"/>
</dbReference>
<keyword evidence="4 8" id="KW-0812">Transmembrane</keyword>
<feature type="transmembrane region" description="Helical" evidence="8">
    <location>
        <begin position="310"/>
        <end position="329"/>
    </location>
</feature>
<keyword evidence="5 8" id="KW-1133">Transmembrane helix</keyword>
<comment type="caution">
    <text evidence="9">The sequence shown here is derived from an EMBL/GenBank/DDBJ whole genome shotgun (WGS) entry which is preliminary data.</text>
</comment>
<dbReference type="InterPro" id="IPR000715">
    <property type="entry name" value="Glycosyl_transferase_4"/>
</dbReference>
<dbReference type="PANTHER" id="PTHR22926:SF3">
    <property type="entry name" value="UNDECAPRENYL-PHOSPHATE ALPHA-N-ACETYLGLUCOSAMINYL 1-PHOSPHATE TRANSFERASE"/>
    <property type="match status" value="1"/>
</dbReference>
<feature type="transmembrane region" description="Helical" evidence="8">
    <location>
        <begin position="233"/>
        <end position="255"/>
    </location>
</feature>
<feature type="transmembrane region" description="Helical" evidence="8">
    <location>
        <begin position="173"/>
        <end position="200"/>
    </location>
</feature>
<feature type="transmembrane region" description="Helical" evidence="8">
    <location>
        <begin position="102"/>
        <end position="122"/>
    </location>
</feature>
<evidence type="ECO:0000256" key="8">
    <source>
        <dbReference type="SAM" id="Phobius"/>
    </source>
</evidence>
<keyword evidence="2" id="KW-1003">Cell membrane</keyword>
<evidence type="ECO:0000256" key="1">
    <source>
        <dbReference type="ARBA" id="ARBA00004651"/>
    </source>
</evidence>
<evidence type="ECO:0000256" key="6">
    <source>
        <dbReference type="ARBA" id="ARBA00023136"/>
    </source>
</evidence>
<feature type="transmembrane region" description="Helical" evidence="8">
    <location>
        <begin position="47"/>
        <end position="66"/>
    </location>
</feature>
<evidence type="ECO:0000256" key="7">
    <source>
        <dbReference type="PIRSR" id="PIRSR600715-1"/>
    </source>
</evidence>
<dbReference type="RefSeq" id="WP_170030765.1">
    <property type="nucleotide sequence ID" value="NZ_JABDTL010000001.1"/>
</dbReference>
<dbReference type="Proteomes" id="UP000582837">
    <property type="component" value="Unassembled WGS sequence"/>
</dbReference>
<evidence type="ECO:0000313" key="9">
    <source>
        <dbReference type="EMBL" id="MBB6068568.1"/>
    </source>
</evidence>
<feature type="transmembrane region" description="Helical" evidence="8">
    <location>
        <begin position="73"/>
        <end position="90"/>
    </location>
</feature>
<feature type="binding site" evidence="7">
    <location>
        <position position="211"/>
    </location>
    <ligand>
        <name>Mg(2+)</name>
        <dbReference type="ChEBI" id="CHEBI:18420"/>
    </ligand>
</feature>
<feature type="transmembrane region" description="Helical" evidence="8">
    <location>
        <begin position="286"/>
        <end position="304"/>
    </location>
</feature>
<proteinExistence type="predicted"/>
<keyword evidence="9" id="KW-0328">Glycosyltransferase</keyword>
<evidence type="ECO:0000256" key="2">
    <source>
        <dbReference type="ARBA" id="ARBA00022475"/>
    </source>
</evidence>
<keyword evidence="6 8" id="KW-0472">Membrane</keyword>
<dbReference type="GO" id="GO:0046872">
    <property type="term" value="F:metal ion binding"/>
    <property type="evidence" value="ECO:0007669"/>
    <property type="project" value="UniProtKB-KW"/>
</dbReference>
<organism evidence="9 10">
    <name type="scientific">Longimicrobium terrae</name>
    <dbReference type="NCBI Taxonomy" id="1639882"/>
    <lineage>
        <taxon>Bacteria</taxon>
        <taxon>Pseudomonadati</taxon>
        <taxon>Gemmatimonadota</taxon>
        <taxon>Longimicrobiia</taxon>
        <taxon>Longimicrobiales</taxon>
        <taxon>Longimicrobiaceae</taxon>
        <taxon>Longimicrobium</taxon>
    </lineage>
</organism>
<dbReference type="AlphaFoldDB" id="A0A841GTR9"/>
<dbReference type="GO" id="GO:0016757">
    <property type="term" value="F:glycosyltransferase activity"/>
    <property type="evidence" value="ECO:0007669"/>
    <property type="project" value="UniProtKB-KW"/>
</dbReference>
<feature type="transmembrane region" description="Helical" evidence="8">
    <location>
        <begin position="207"/>
        <end position="227"/>
    </location>
</feature>
<dbReference type="Pfam" id="PF00953">
    <property type="entry name" value="Glycos_transf_4"/>
    <property type="match status" value="1"/>
</dbReference>
<keyword evidence="7" id="KW-0479">Metal-binding</keyword>
<comment type="subcellular location">
    <subcellularLocation>
        <location evidence="1">Cell membrane</location>
        <topology evidence="1">Multi-pass membrane protein</topology>
    </subcellularLocation>
</comment>
<dbReference type="CDD" id="cd06854">
    <property type="entry name" value="GT_WbpL_WbcO_like"/>
    <property type="match status" value="1"/>
</dbReference>
<keyword evidence="10" id="KW-1185">Reference proteome</keyword>